<organism evidence="1 2">
    <name type="scientific">Manihot esculenta</name>
    <name type="common">Cassava</name>
    <name type="synonym">Jatropha manihot</name>
    <dbReference type="NCBI Taxonomy" id="3983"/>
    <lineage>
        <taxon>Eukaryota</taxon>
        <taxon>Viridiplantae</taxon>
        <taxon>Streptophyta</taxon>
        <taxon>Embryophyta</taxon>
        <taxon>Tracheophyta</taxon>
        <taxon>Spermatophyta</taxon>
        <taxon>Magnoliopsida</taxon>
        <taxon>eudicotyledons</taxon>
        <taxon>Gunneridae</taxon>
        <taxon>Pentapetalae</taxon>
        <taxon>rosids</taxon>
        <taxon>fabids</taxon>
        <taxon>Malpighiales</taxon>
        <taxon>Euphorbiaceae</taxon>
        <taxon>Crotonoideae</taxon>
        <taxon>Manihoteae</taxon>
        <taxon>Manihot</taxon>
    </lineage>
</organism>
<accession>A0ACB7GG59</accession>
<dbReference type="EMBL" id="CM004400">
    <property type="protein sequence ID" value="KAG8638774.1"/>
    <property type="molecule type" value="Genomic_DNA"/>
</dbReference>
<keyword evidence="2" id="KW-1185">Reference proteome</keyword>
<evidence type="ECO:0000313" key="1">
    <source>
        <dbReference type="EMBL" id="KAG8638774.1"/>
    </source>
</evidence>
<gene>
    <name evidence="1" type="ORF">MANES_14G062166v8</name>
</gene>
<name>A0ACB7GG59_MANES</name>
<comment type="caution">
    <text evidence="1">The sequence shown here is derived from an EMBL/GenBank/DDBJ whole genome shotgun (WGS) entry which is preliminary data.</text>
</comment>
<evidence type="ECO:0000313" key="2">
    <source>
        <dbReference type="Proteomes" id="UP000091857"/>
    </source>
</evidence>
<protein>
    <submittedName>
        <fullName evidence="1">Uncharacterized protein</fullName>
    </submittedName>
</protein>
<dbReference type="Proteomes" id="UP000091857">
    <property type="component" value="Chromosome 14"/>
</dbReference>
<reference evidence="2" key="1">
    <citation type="journal article" date="2016" name="Nat. Biotechnol.">
        <title>Sequencing wild and cultivated cassava and related species reveals extensive interspecific hybridization and genetic diversity.</title>
        <authorList>
            <person name="Bredeson J.V."/>
            <person name="Lyons J.B."/>
            <person name="Prochnik S.E."/>
            <person name="Wu G.A."/>
            <person name="Ha C.M."/>
            <person name="Edsinger-Gonzales E."/>
            <person name="Grimwood J."/>
            <person name="Schmutz J."/>
            <person name="Rabbi I.Y."/>
            <person name="Egesi C."/>
            <person name="Nauluvula P."/>
            <person name="Lebot V."/>
            <person name="Ndunguru J."/>
            <person name="Mkamilo G."/>
            <person name="Bart R.S."/>
            <person name="Setter T.L."/>
            <person name="Gleadow R.M."/>
            <person name="Kulakow P."/>
            <person name="Ferguson M.E."/>
            <person name="Rounsley S."/>
            <person name="Rokhsar D.S."/>
        </authorList>
    </citation>
    <scope>NUCLEOTIDE SEQUENCE [LARGE SCALE GENOMIC DNA]</scope>
    <source>
        <strain evidence="2">cv. AM560-2</strain>
    </source>
</reference>
<sequence>MARLIAIRCLDSPRRRKQSPLKMGMAFFRTFSVKKTVPFVLLQPMKCWCDLRAADFRNL</sequence>
<proteinExistence type="predicted"/>